<gene>
    <name evidence="8" type="ORF">ACFSAG_13865</name>
</gene>
<comment type="caution">
    <text evidence="8">The sequence shown here is derived from an EMBL/GenBank/DDBJ whole genome shotgun (WGS) entry which is preliminary data.</text>
</comment>
<dbReference type="Proteomes" id="UP001597215">
    <property type="component" value="Unassembled WGS sequence"/>
</dbReference>
<keyword evidence="5" id="KW-0460">Magnesium</keyword>
<evidence type="ECO:0000256" key="6">
    <source>
        <dbReference type="ARBA" id="ARBA00023211"/>
    </source>
</evidence>
<evidence type="ECO:0000256" key="2">
    <source>
        <dbReference type="ARBA" id="ARBA00001946"/>
    </source>
</evidence>
<dbReference type="SUPFAM" id="SSF55811">
    <property type="entry name" value="Nudix"/>
    <property type="match status" value="1"/>
</dbReference>
<accession>A0ABW4MG54</accession>
<protein>
    <submittedName>
        <fullName evidence="8">NUDIX hydrolase</fullName>
    </submittedName>
</protein>
<proteinExistence type="predicted"/>
<dbReference type="GO" id="GO:0016787">
    <property type="term" value="F:hydrolase activity"/>
    <property type="evidence" value="ECO:0007669"/>
    <property type="project" value="UniProtKB-KW"/>
</dbReference>
<dbReference type="InterPro" id="IPR039121">
    <property type="entry name" value="NUDT19"/>
</dbReference>
<dbReference type="PANTHER" id="PTHR12318:SF0">
    <property type="entry name" value="ACYL-COENZYME A DIPHOSPHATASE NUDT19"/>
    <property type="match status" value="1"/>
</dbReference>
<dbReference type="InterPro" id="IPR015797">
    <property type="entry name" value="NUDIX_hydrolase-like_dom_sf"/>
</dbReference>
<dbReference type="InterPro" id="IPR000086">
    <property type="entry name" value="NUDIX_hydrolase_dom"/>
</dbReference>
<dbReference type="Gene3D" id="3.90.79.10">
    <property type="entry name" value="Nucleoside Triphosphate Pyrophosphohydrolase"/>
    <property type="match status" value="1"/>
</dbReference>
<evidence type="ECO:0000256" key="5">
    <source>
        <dbReference type="ARBA" id="ARBA00022842"/>
    </source>
</evidence>
<evidence type="ECO:0000313" key="8">
    <source>
        <dbReference type="EMBL" id="MFD1767930.1"/>
    </source>
</evidence>
<keyword evidence="6" id="KW-0464">Manganese</keyword>
<keyword evidence="9" id="KW-1185">Reference proteome</keyword>
<comment type="cofactor">
    <cofactor evidence="2">
        <name>Mg(2+)</name>
        <dbReference type="ChEBI" id="CHEBI:18420"/>
    </cofactor>
</comment>
<evidence type="ECO:0000256" key="3">
    <source>
        <dbReference type="ARBA" id="ARBA00022723"/>
    </source>
</evidence>
<name>A0ABW4MG54_9SPHN</name>
<evidence type="ECO:0000256" key="1">
    <source>
        <dbReference type="ARBA" id="ARBA00001936"/>
    </source>
</evidence>
<dbReference type="PROSITE" id="PS51462">
    <property type="entry name" value="NUDIX"/>
    <property type="match status" value="1"/>
</dbReference>
<keyword evidence="4 8" id="KW-0378">Hydrolase</keyword>
<evidence type="ECO:0000313" key="9">
    <source>
        <dbReference type="Proteomes" id="UP001597215"/>
    </source>
</evidence>
<reference evidence="9" key="1">
    <citation type="journal article" date="2019" name="Int. J. Syst. Evol. Microbiol.">
        <title>The Global Catalogue of Microorganisms (GCM) 10K type strain sequencing project: providing services to taxonomists for standard genome sequencing and annotation.</title>
        <authorList>
            <consortium name="The Broad Institute Genomics Platform"/>
            <consortium name="The Broad Institute Genome Sequencing Center for Infectious Disease"/>
            <person name="Wu L."/>
            <person name="Ma J."/>
        </authorList>
    </citation>
    <scope>NUCLEOTIDE SEQUENCE [LARGE SCALE GENOMIC DNA]</scope>
    <source>
        <strain evidence="9">CGMCC 1.12449</strain>
    </source>
</reference>
<dbReference type="EMBL" id="JBHUEL010000011">
    <property type="protein sequence ID" value="MFD1767930.1"/>
    <property type="molecule type" value="Genomic_DNA"/>
</dbReference>
<feature type="domain" description="Nudix hydrolase" evidence="7">
    <location>
        <begin position="31"/>
        <end position="221"/>
    </location>
</feature>
<organism evidence="8 9">
    <name type="scientific">Sphingorhabdus buctiana</name>
    <dbReference type="NCBI Taxonomy" id="1508805"/>
    <lineage>
        <taxon>Bacteria</taxon>
        <taxon>Pseudomonadati</taxon>
        <taxon>Pseudomonadota</taxon>
        <taxon>Alphaproteobacteria</taxon>
        <taxon>Sphingomonadales</taxon>
        <taxon>Sphingomonadaceae</taxon>
        <taxon>Sphingorhabdus</taxon>
    </lineage>
</organism>
<evidence type="ECO:0000256" key="4">
    <source>
        <dbReference type="ARBA" id="ARBA00022801"/>
    </source>
</evidence>
<comment type="cofactor">
    <cofactor evidence="1">
        <name>Mn(2+)</name>
        <dbReference type="ChEBI" id="CHEBI:29035"/>
    </cofactor>
</comment>
<keyword evidence="3" id="KW-0479">Metal-binding</keyword>
<sequence>MAWQRAPFMLHWPSMSEELLIHPVTGEVMPPATPAATMVIFRNNPEGGPPLILMVERVKSMAFAGGMVVFPGGKVDDHDRAYAGILDHGLDLHEAAARLAVIRETIEEAGLALALDGVTDAADCAEARAALFDGASLKEICDDFGWTPQLHQLVPWARWRPPNLETRVFDTRFYLLDAGDAHLPAVVDNTENRMLFWDSAPGILDKIARKEVKAIFPTVRNLERLAQFESFEDAASHAAQYPVKLLLTYVEERDGVPHICIPDGHGYPVVAEAMTTATRG</sequence>
<dbReference type="PANTHER" id="PTHR12318">
    <property type="entry name" value="TESTOSTERONE-REGULATED PROTEIN RP2"/>
    <property type="match status" value="1"/>
</dbReference>
<evidence type="ECO:0000259" key="7">
    <source>
        <dbReference type="PROSITE" id="PS51462"/>
    </source>
</evidence>